<dbReference type="Proteomes" id="UP000094784">
    <property type="component" value="Unassembled WGS sequence"/>
</dbReference>
<dbReference type="AlphaFoldDB" id="A0A1E4R896"/>
<dbReference type="CDD" id="cd06587">
    <property type="entry name" value="VOC"/>
    <property type="match status" value="1"/>
</dbReference>
<dbReference type="InterPro" id="IPR004360">
    <property type="entry name" value="Glyas_Fos-R_dOase_dom"/>
</dbReference>
<sequence>MQSLLNGVEAIFIPIKDPQLTAKWYEEKLGFKLLYIEEDAAVMKIAERSVTVVCLVKTENHQPLHFPDNHFGVGKYYNFLSSSIEETYQSLVEQQVNVNPMGGEGQIKYFTFYDLDGNPLGVCQS</sequence>
<evidence type="ECO:0000259" key="1">
    <source>
        <dbReference type="PROSITE" id="PS51819"/>
    </source>
</evidence>
<dbReference type="PROSITE" id="PS51819">
    <property type="entry name" value="VOC"/>
    <property type="match status" value="1"/>
</dbReference>
<gene>
    <name evidence="2" type="ORF">BG258_12660</name>
</gene>
<dbReference type="InterPro" id="IPR037523">
    <property type="entry name" value="VOC_core"/>
</dbReference>
<evidence type="ECO:0000313" key="3">
    <source>
        <dbReference type="Proteomes" id="UP000094784"/>
    </source>
</evidence>
<dbReference type="RefSeq" id="WP_069481673.1">
    <property type="nucleotide sequence ID" value="NZ_KV766182.1"/>
</dbReference>
<proteinExistence type="predicted"/>
<accession>A0A1E4R896</accession>
<dbReference type="OrthoDB" id="2608626at2"/>
<feature type="domain" description="VOC" evidence="1">
    <location>
        <begin position="7"/>
        <end position="125"/>
    </location>
</feature>
<name>A0A1E4R896_9BACI</name>
<dbReference type="Gene3D" id="3.10.180.10">
    <property type="entry name" value="2,3-Dihydroxybiphenyl 1,2-Dioxygenase, domain 1"/>
    <property type="match status" value="1"/>
</dbReference>
<dbReference type="InterPro" id="IPR029068">
    <property type="entry name" value="Glyas_Bleomycin-R_OHBP_Dase"/>
</dbReference>
<comment type="caution">
    <text evidence="2">The sequence shown here is derived from an EMBL/GenBank/DDBJ whole genome shotgun (WGS) entry which is preliminary data.</text>
</comment>
<organism evidence="2 3">
    <name type="scientific">Lysinibacillus fusiformis</name>
    <dbReference type="NCBI Taxonomy" id="28031"/>
    <lineage>
        <taxon>Bacteria</taxon>
        <taxon>Bacillati</taxon>
        <taxon>Bacillota</taxon>
        <taxon>Bacilli</taxon>
        <taxon>Bacillales</taxon>
        <taxon>Bacillaceae</taxon>
        <taxon>Lysinibacillus</taxon>
    </lineage>
</organism>
<evidence type="ECO:0000313" key="2">
    <source>
        <dbReference type="EMBL" id="ODV56685.1"/>
    </source>
</evidence>
<protein>
    <recommendedName>
        <fullName evidence="1">VOC domain-containing protein</fullName>
    </recommendedName>
</protein>
<dbReference type="EMBL" id="MECQ01000001">
    <property type="protein sequence ID" value="ODV56685.1"/>
    <property type="molecule type" value="Genomic_DNA"/>
</dbReference>
<reference evidence="2 3" key="1">
    <citation type="submission" date="2016-09" db="EMBL/GenBank/DDBJ databases">
        <title>Draft genome sequence of the soil isolate, Lysinibacillus fusiformis M5, a potential hypoxanthine producer.</title>
        <authorList>
            <person name="Gallegos-Monterrosa R."/>
            <person name="Maroti G."/>
            <person name="Balint B."/>
            <person name="Kovacs A.T."/>
        </authorList>
    </citation>
    <scope>NUCLEOTIDE SEQUENCE [LARGE SCALE GENOMIC DNA]</scope>
    <source>
        <strain evidence="2 3">M5</strain>
    </source>
</reference>
<dbReference type="Pfam" id="PF00903">
    <property type="entry name" value="Glyoxalase"/>
    <property type="match status" value="1"/>
</dbReference>
<dbReference type="SUPFAM" id="SSF54593">
    <property type="entry name" value="Glyoxalase/Bleomycin resistance protein/Dihydroxybiphenyl dioxygenase"/>
    <property type="match status" value="1"/>
</dbReference>